<accession>A0A1M6PXT3</accession>
<protein>
    <submittedName>
        <fullName evidence="2">AsmA-like C-terminal region</fullName>
    </submittedName>
</protein>
<dbReference type="GO" id="GO:0005886">
    <property type="term" value="C:plasma membrane"/>
    <property type="evidence" value="ECO:0007669"/>
    <property type="project" value="TreeGrafter"/>
</dbReference>
<keyword evidence="3" id="KW-1185">Reference proteome</keyword>
<dbReference type="EMBL" id="FRAS01000001">
    <property type="protein sequence ID" value="SHK12784.1"/>
    <property type="molecule type" value="Genomic_DNA"/>
</dbReference>
<feature type="region of interest" description="Disordered" evidence="1">
    <location>
        <begin position="777"/>
        <end position="838"/>
    </location>
</feature>
<organism evidence="2 3">
    <name type="scientific">Hymenobacter psychrotolerans DSM 18569</name>
    <dbReference type="NCBI Taxonomy" id="1121959"/>
    <lineage>
        <taxon>Bacteria</taxon>
        <taxon>Pseudomonadati</taxon>
        <taxon>Bacteroidota</taxon>
        <taxon>Cytophagia</taxon>
        <taxon>Cytophagales</taxon>
        <taxon>Hymenobacteraceae</taxon>
        <taxon>Hymenobacter</taxon>
    </lineage>
</organism>
<dbReference type="STRING" id="1121959.SAMN02746009_00383"/>
<reference evidence="3" key="1">
    <citation type="submission" date="2016-11" db="EMBL/GenBank/DDBJ databases">
        <authorList>
            <person name="Varghese N."/>
            <person name="Submissions S."/>
        </authorList>
    </citation>
    <scope>NUCLEOTIDE SEQUENCE [LARGE SCALE GENOMIC DNA]</scope>
    <source>
        <strain evidence="3">DSM 18569</strain>
    </source>
</reference>
<feature type="compositionally biased region" description="Low complexity" evidence="1">
    <location>
        <begin position="780"/>
        <end position="798"/>
    </location>
</feature>
<evidence type="ECO:0000256" key="1">
    <source>
        <dbReference type="SAM" id="MobiDB-lite"/>
    </source>
</evidence>
<dbReference type="OrthoDB" id="1489065at2"/>
<proteinExistence type="predicted"/>
<sequence>MLLAVVVGGVWLGQERIIALFVQEANRYLITPVKVGRMQVSLLDQFPRVSITLHELRVSGSLPQDTVPLARARRLYFAFDAWDMLRGHYRIRAVTLTDGQVQVSHDQQGRANYDVIRYDTTATAASQPFAFALENIRLERVRAVYDDQQRQQRYTVQVHDVKAQLDVEDMLVGVRAQGSTRVEALQLGPDAYFRNKDLALTTRLQIDRAARLVTIEPSVLNVGKAAYSVAGRVDYRQATTLGLRMEGRQTDAQSVLALLPARLASRLSAYRSRGDLYFGGTVRGELSAKASPRIDVSFGCRDASFYHPEFRQAVEHVFLSGSFSNGAARAAHTSVLSLRDVRGTLQGRPFSGNVRYVNFQNPTLSLDLRADLDVGRAQRFYPLAAVRAASGTARLQLQFVGNLRQFRAQPASAAVRSSGVLALHGVQLQLRDFRQPFTGLNGNFVLRRNDVAINGFSGKIGNSDFRLNGFFRNALGWLLLPRQQLLLDADLKAQLLDFDQLLRMHQPAGPSRATVAKPAAPSTPAAGSYGLRISPQLALDVRTDVQRVRFRRFRGQRLTGTIRLRNQLLSAAPLSIMAAGGQASFRGTLDARRPQLLRLSSTISCQQLPLDSLFYAFEDFGQRFITARHLRGSLTARAESDLYFDGALNPLTDRMEAEVNLTVRNGELNNFQPLQKLSMIAGRERLRHLRFAQLTTPVYIQSRTVYLPEMEIRSNVRAASLIRVTGTHTFDQQMDYHVSIPILPGLLQRTAGMGSGPSLLLAIQGDEDNFRVTYDRRSSVARPASSLPPARRPATAAEPPKPVAPVENTTPPAPRKAFELKKPEKKPAQPQTGEYFDF</sequence>
<gene>
    <name evidence="2" type="ORF">SAMN02746009_00383</name>
</gene>
<dbReference type="Proteomes" id="UP000183947">
    <property type="component" value="Unassembled WGS sequence"/>
</dbReference>
<dbReference type="PANTHER" id="PTHR30441">
    <property type="entry name" value="DUF748 DOMAIN-CONTAINING PROTEIN"/>
    <property type="match status" value="1"/>
</dbReference>
<dbReference type="GO" id="GO:0090313">
    <property type="term" value="P:regulation of protein targeting to membrane"/>
    <property type="evidence" value="ECO:0007669"/>
    <property type="project" value="TreeGrafter"/>
</dbReference>
<feature type="compositionally biased region" description="Basic and acidic residues" evidence="1">
    <location>
        <begin position="816"/>
        <end position="827"/>
    </location>
</feature>
<dbReference type="AlphaFoldDB" id="A0A1M6PXT3"/>
<dbReference type="InterPro" id="IPR052894">
    <property type="entry name" value="AsmA-related"/>
</dbReference>
<dbReference type="RefSeq" id="WP_073280991.1">
    <property type="nucleotide sequence ID" value="NZ_FRAS01000001.1"/>
</dbReference>
<evidence type="ECO:0000313" key="3">
    <source>
        <dbReference type="Proteomes" id="UP000183947"/>
    </source>
</evidence>
<dbReference type="PANTHER" id="PTHR30441:SF8">
    <property type="entry name" value="DUF748 DOMAIN-CONTAINING PROTEIN"/>
    <property type="match status" value="1"/>
</dbReference>
<name>A0A1M6PXT3_9BACT</name>
<evidence type="ECO:0000313" key="2">
    <source>
        <dbReference type="EMBL" id="SHK12784.1"/>
    </source>
</evidence>